<dbReference type="SMART" id="SM00062">
    <property type="entry name" value="PBPb"/>
    <property type="match status" value="1"/>
</dbReference>
<evidence type="ECO:0000256" key="7">
    <source>
        <dbReference type="ARBA" id="ARBA00022840"/>
    </source>
</evidence>
<dbReference type="Proteomes" id="UP000199230">
    <property type="component" value="Unassembled WGS sequence"/>
</dbReference>
<keyword evidence="3" id="KW-0597">Phosphoprotein</keyword>
<dbReference type="GO" id="GO:0005524">
    <property type="term" value="F:ATP binding"/>
    <property type="evidence" value="ECO:0007669"/>
    <property type="project" value="UniProtKB-KW"/>
</dbReference>
<keyword evidence="9" id="KW-1133">Transmembrane helix</keyword>
<feature type="domain" description="Histidine kinase" evidence="10">
    <location>
        <begin position="460"/>
        <end position="669"/>
    </location>
</feature>
<dbReference type="PANTHER" id="PTHR43065:SF10">
    <property type="entry name" value="PEROXIDE STRESS-ACTIVATED HISTIDINE KINASE MAK3"/>
    <property type="match status" value="1"/>
</dbReference>
<evidence type="ECO:0000256" key="8">
    <source>
        <dbReference type="ARBA" id="ARBA00023012"/>
    </source>
</evidence>
<dbReference type="Pfam" id="PF00512">
    <property type="entry name" value="HisKA"/>
    <property type="match status" value="1"/>
</dbReference>
<accession>A0A1H3QUK7</accession>
<dbReference type="CDD" id="cd00082">
    <property type="entry name" value="HisKA"/>
    <property type="match status" value="1"/>
</dbReference>
<evidence type="ECO:0000256" key="3">
    <source>
        <dbReference type="ARBA" id="ARBA00022553"/>
    </source>
</evidence>
<dbReference type="InterPro" id="IPR001638">
    <property type="entry name" value="Solute-binding_3/MltF_N"/>
</dbReference>
<keyword evidence="7" id="KW-0067">ATP-binding</keyword>
<dbReference type="AlphaFoldDB" id="A0A1H3QUK7"/>
<reference evidence="12 13" key="1">
    <citation type="submission" date="2016-10" db="EMBL/GenBank/DDBJ databases">
        <authorList>
            <person name="de Groot N.N."/>
        </authorList>
    </citation>
    <scope>NUCLEOTIDE SEQUENCE [LARGE SCALE GENOMIC DNA]</scope>
    <source>
        <strain evidence="12 13">APO</strain>
    </source>
</reference>
<dbReference type="CDD" id="cd01007">
    <property type="entry name" value="PBP2_BvgS_HisK_like"/>
    <property type="match status" value="1"/>
</dbReference>
<evidence type="ECO:0000313" key="12">
    <source>
        <dbReference type="EMBL" id="SDZ16688.1"/>
    </source>
</evidence>
<dbReference type="SUPFAM" id="SSF55874">
    <property type="entry name" value="ATPase domain of HSP90 chaperone/DNA topoisomerase II/histidine kinase"/>
    <property type="match status" value="1"/>
</dbReference>
<keyword evidence="5" id="KW-0547">Nucleotide-binding</keyword>
<dbReference type="InterPro" id="IPR013656">
    <property type="entry name" value="PAS_4"/>
</dbReference>
<dbReference type="NCBIfam" id="TIGR00229">
    <property type="entry name" value="sensory_box"/>
    <property type="match status" value="1"/>
</dbReference>
<keyword evidence="13" id="KW-1185">Reference proteome</keyword>
<dbReference type="PROSITE" id="PS50112">
    <property type="entry name" value="PAS"/>
    <property type="match status" value="1"/>
</dbReference>
<dbReference type="InterPro" id="IPR003661">
    <property type="entry name" value="HisK_dim/P_dom"/>
</dbReference>
<keyword evidence="9" id="KW-0472">Membrane</keyword>
<dbReference type="Gene3D" id="1.10.287.130">
    <property type="match status" value="1"/>
</dbReference>
<proteinExistence type="predicted"/>
<keyword evidence="8" id="KW-0902">Two-component regulatory system</keyword>
<evidence type="ECO:0000256" key="5">
    <source>
        <dbReference type="ARBA" id="ARBA00022741"/>
    </source>
</evidence>
<dbReference type="RefSeq" id="WP_093315210.1">
    <property type="nucleotide sequence ID" value="NZ_FNPV01000010.1"/>
</dbReference>
<dbReference type="Pfam" id="PF08448">
    <property type="entry name" value="PAS_4"/>
    <property type="match status" value="1"/>
</dbReference>
<dbReference type="PROSITE" id="PS50109">
    <property type="entry name" value="HIS_KIN"/>
    <property type="match status" value="1"/>
</dbReference>
<dbReference type="SUPFAM" id="SSF47384">
    <property type="entry name" value="Homodimeric domain of signal transducing histidine kinase"/>
    <property type="match status" value="1"/>
</dbReference>
<dbReference type="EC" id="2.7.13.3" evidence="2"/>
<dbReference type="Gene3D" id="3.40.190.10">
    <property type="entry name" value="Periplasmic binding protein-like II"/>
    <property type="match status" value="2"/>
</dbReference>
<dbReference type="InterPro" id="IPR036890">
    <property type="entry name" value="HATPase_C_sf"/>
</dbReference>
<dbReference type="Pfam" id="PF00497">
    <property type="entry name" value="SBP_bac_3"/>
    <property type="match status" value="1"/>
</dbReference>
<sequence>MGKKMVVFALIFILLIVGSVDMILRTGYNTNLKEFFGINGSLTEEEREWLQVYGEIIYGSDQYAPPLRFQDPKTGQYKGIIVDYINALSIELGKEIQVQPLVWEEALASLAKGETQIADMYPSEERAEHFLFSKPIYNQRGIILIPVDNDQIKHYDHLKAKTVAAQKGDYVNGFLESRVEQVTFRHVPNYKEGIRLLKSGEVDAVVGDEPVISFMLDQMGISDEYKIAENPLYEIESVLAVPKSEKKLLSILNKGIASLNQKETMTDIQRKWFGISAPFIKERVSERTVISVGGILSIFAIAMLLIYAWNNQLKKEVEKRTEELFVSRNDLETTFNGLTHLMVVVDKDCRILNVNKAFCELIQHPSDKIIGKNCKDYPGLLHTSCNECLMKKTLIKEKDFRKEMEYDNRIYEKTTFPLKDKERKTERVLIMIKDMTDLRIGEQQLLHANKMAAIGQLAAGVAHEIRNPLGLIRSYCYLLKENISMQDSLNQKAIDVIESSVKKSSNVIDNLLNFSRLTEDKKEKVYLHEVIANVMNLESKEMKNQNIQKEVICQVDSQCYLNQEAMKHILINLISNAIDAMPEGGRLTIGCEKQQDRLLLSCSDTGVGIEPENQEKIFNPFFTTKAMGKGTGLGLYIVYNEVKKMAGKIQVESVPGEGATFRISLPLEGGEDEDGSA</sequence>
<dbReference type="EMBL" id="FNPV01000010">
    <property type="protein sequence ID" value="SDZ16688.1"/>
    <property type="molecule type" value="Genomic_DNA"/>
</dbReference>
<dbReference type="SMART" id="SM00388">
    <property type="entry name" value="HisKA"/>
    <property type="match status" value="1"/>
</dbReference>
<feature type="domain" description="PAS" evidence="11">
    <location>
        <begin position="327"/>
        <end position="373"/>
    </location>
</feature>
<keyword evidence="9" id="KW-0812">Transmembrane</keyword>
<evidence type="ECO:0000256" key="9">
    <source>
        <dbReference type="SAM" id="Phobius"/>
    </source>
</evidence>
<evidence type="ECO:0000256" key="6">
    <source>
        <dbReference type="ARBA" id="ARBA00022777"/>
    </source>
</evidence>
<keyword evidence="6 12" id="KW-0418">Kinase</keyword>
<dbReference type="OrthoDB" id="9784397at2"/>
<dbReference type="PRINTS" id="PR00344">
    <property type="entry name" value="BCTRLSENSOR"/>
</dbReference>
<dbReference type="STRING" id="159292.SAMN05192546_110110"/>
<dbReference type="InterPro" id="IPR000014">
    <property type="entry name" value="PAS"/>
</dbReference>
<evidence type="ECO:0000256" key="1">
    <source>
        <dbReference type="ARBA" id="ARBA00000085"/>
    </source>
</evidence>
<protein>
    <recommendedName>
        <fullName evidence="2">histidine kinase</fullName>
        <ecNumber evidence="2">2.7.13.3</ecNumber>
    </recommendedName>
</protein>
<dbReference type="Gene3D" id="3.30.565.10">
    <property type="entry name" value="Histidine kinase-like ATPase, C-terminal domain"/>
    <property type="match status" value="1"/>
</dbReference>
<dbReference type="InterPro" id="IPR005467">
    <property type="entry name" value="His_kinase_dom"/>
</dbReference>
<comment type="catalytic activity">
    <reaction evidence="1">
        <text>ATP + protein L-histidine = ADP + protein N-phospho-L-histidine.</text>
        <dbReference type="EC" id="2.7.13.3"/>
    </reaction>
</comment>
<dbReference type="PANTHER" id="PTHR43065">
    <property type="entry name" value="SENSOR HISTIDINE KINASE"/>
    <property type="match status" value="1"/>
</dbReference>
<evidence type="ECO:0000259" key="11">
    <source>
        <dbReference type="PROSITE" id="PS50112"/>
    </source>
</evidence>
<evidence type="ECO:0000259" key="10">
    <source>
        <dbReference type="PROSITE" id="PS50109"/>
    </source>
</evidence>
<keyword evidence="4" id="KW-0808">Transferase</keyword>
<gene>
    <name evidence="12" type="ORF">SAMN05192546_110110</name>
</gene>
<feature type="transmembrane region" description="Helical" evidence="9">
    <location>
        <begin position="289"/>
        <end position="310"/>
    </location>
</feature>
<evidence type="ECO:0000256" key="2">
    <source>
        <dbReference type="ARBA" id="ARBA00012438"/>
    </source>
</evidence>
<dbReference type="SUPFAM" id="SSF55785">
    <property type="entry name" value="PYP-like sensor domain (PAS domain)"/>
    <property type="match status" value="1"/>
</dbReference>
<organism evidence="12 13">
    <name type="scientific">Tindallia californiensis</name>
    <dbReference type="NCBI Taxonomy" id="159292"/>
    <lineage>
        <taxon>Bacteria</taxon>
        <taxon>Bacillati</taxon>
        <taxon>Bacillota</taxon>
        <taxon>Clostridia</taxon>
        <taxon>Peptostreptococcales</taxon>
        <taxon>Tindalliaceae</taxon>
        <taxon>Tindallia</taxon>
    </lineage>
</organism>
<dbReference type="SUPFAM" id="SSF53850">
    <property type="entry name" value="Periplasmic binding protein-like II"/>
    <property type="match status" value="1"/>
</dbReference>
<dbReference type="InterPro" id="IPR035965">
    <property type="entry name" value="PAS-like_dom_sf"/>
</dbReference>
<dbReference type="GO" id="GO:0000155">
    <property type="term" value="F:phosphorelay sensor kinase activity"/>
    <property type="evidence" value="ECO:0007669"/>
    <property type="project" value="InterPro"/>
</dbReference>
<name>A0A1H3QUK7_9FIRM</name>
<dbReference type="SMART" id="SM00387">
    <property type="entry name" value="HATPase_c"/>
    <property type="match status" value="1"/>
</dbReference>
<dbReference type="CDD" id="cd00130">
    <property type="entry name" value="PAS"/>
    <property type="match status" value="1"/>
</dbReference>
<dbReference type="InterPro" id="IPR003594">
    <property type="entry name" value="HATPase_dom"/>
</dbReference>
<evidence type="ECO:0000313" key="13">
    <source>
        <dbReference type="Proteomes" id="UP000199230"/>
    </source>
</evidence>
<dbReference type="Pfam" id="PF02518">
    <property type="entry name" value="HATPase_c"/>
    <property type="match status" value="1"/>
</dbReference>
<evidence type="ECO:0000256" key="4">
    <source>
        <dbReference type="ARBA" id="ARBA00022679"/>
    </source>
</evidence>
<dbReference type="Gene3D" id="3.30.450.20">
    <property type="entry name" value="PAS domain"/>
    <property type="match status" value="1"/>
</dbReference>
<dbReference type="InterPro" id="IPR004358">
    <property type="entry name" value="Sig_transdc_His_kin-like_C"/>
</dbReference>
<dbReference type="InterPro" id="IPR036097">
    <property type="entry name" value="HisK_dim/P_sf"/>
</dbReference>